<accession>A0A5J4WIJ2</accession>
<protein>
    <submittedName>
        <fullName evidence="5">Putative Actin-interacting protein 1</fullName>
    </submittedName>
</protein>
<dbReference type="InterPro" id="IPR019775">
    <property type="entry name" value="WD40_repeat_CS"/>
</dbReference>
<organism evidence="5 6">
    <name type="scientific">Streblomastix strix</name>
    <dbReference type="NCBI Taxonomy" id="222440"/>
    <lineage>
        <taxon>Eukaryota</taxon>
        <taxon>Metamonada</taxon>
        <taxon>Preaxostyla</taxon>
        <taxon>Oxymonadida</taxon>
        <taxon>Streblomastigidae</taxon>
        <taxon>Streblomastix</taxon>
    </lineage>
</organism>
<proteinExistence type="predicted"/>
<evidence type="ECO:0000313" key="6">
    <source>
        <dbReference type="Proteomes" id="UP000324800"/>
    </source>
</evidence>
<dbReference type="CDD" id="cd00200">
    <property type="entry name" value="WD40"/>
    <property type="match status" value="1"/>
</dbReference>
<dbReference type="PANTHER" id="PTHR19856:SF0">
    <property type="entry name" value="WD REPEAT-CONTAINING PROTEIN 1"/>
    <property type="match status" value="1"/>
</dbReference>
<feature type="repeat" description="WD" evidence="3">
    <location>
        <begin position="186"/>
        <end position="227"/>
    </location>
</feature>
<dbReference type="SUPFAM" id="SSF117289">
    <property type="entry name" value="Nucleoporin domain"/>
    <property type="match status" value="1"/>
</dbReference>
<dbReference type="SUPFAM" id="SSF50998">
    <property type="entry name" value="Quinoprotein alcohol dehydrogenase-like"/>
    <property type="match status" value="1"/>
</dbReference>
<dbReference type="SMART" id="SM00320">
    <property type="entry name" value="WD40"/>
    <property type="match status" value="9"/>
</dbReference>
<feature type="region of interest" description="Disordered" evidence="4">
    <location>
        <begin position="1"/>
        <end position="25"/>
    </location>
</feature>
<keyword evidence="2" id="KW-0677">Repeat</keyword>
<dbReference type="Pfam" id="PF00400">
    <property type="entry name" value="WD40"/>
    <property type="match status" value="4"/>
</dbReference>
<dbReference type="PROSITE" id="PS50294">
    <property type="entry name" value="WD_REPEATS_REGION"/>
    <property type="match status" value="3"/>
</dbReference>
<dbReference type="GO" id="GO:0030864">
    <property type="term" value="C:cortical actin cytoskeleton"/>
    <property type="evidence" value="ECO:0007669"/>
    <property type="project" value="TreeGrafter"/>
</dbReference>
<dbReference type="OrthoDB" id="2306at2759"/>
<dbReference type="PROSITE" id="PS50082">
    <property type="entry name" value="WD_REPEATS_2"/>
    <property type="match status" value="4"/>
</dbReference>
<dbReference type="GO" id="GO:0030042">
    <property type="term" value="P:actin filament depolymerization"/>
    <property type="evidence" value="ECO:0007669"/>
    <property type="project" value="TreeGrafter"/>
</dbReference>
<dbReference type="InterPro" id="IPR015943">
    <property type="entry name" value="WD40/YVTN_repeat-like_dom_sf"/>
</dbReference>
<name>A0A5J4WIJ2_9EUKA</name>
<keyword evidence="1 3" id="KW-0853">WD repeat</keyword>
<evidence type="ECO:0000256" key="3">
    <source>
        <dbReference type="PROSITE-ProRule" id="PRU00221"/>
    </source>
</evidence>
<dbReference type="PANTHER" id="PTHR19856">
    <property type="entry name" value="WD-REPEATCONTAINING PROTEIN WDR1"/>
    <property type="match status" value="1"/>
</dbReference>
<dbReference type="AlphaFoldDB" id="A0A5J4WIJ2"/>
<dbReference type="InterPro" id="IPR011047">
    <property type="entry name" value="Quinoprotein_ADH-like_sf"/>
</dbReference>
<sequence>MSILPSTVFPSSANTDRGRPTKITTTGNREDIVYGSGNCVIIRSVRNPLAVDVYTGHRAPCSVARISPSGYYCASGDNQGNILIWDTVNKEEHILKYQKKSFSGGIYDLCWSDDNQRICAVGDGKDKRAEVFIWDQGSTAGDLSGHTGKVLGCAMKPQRPYRLVTAGEDSMSNFYKGPPFRFEHSNRDHSRFVNSVEYSPDGSIYVTAGGDKKIFIYDGTTGQKKIEYVGSEGPDDHKMSIFSISFSPDGKQLFSCSADKTCKLWDVERAGHCLATYKFFEDPELNDTPVGTCWTSVGPVAVTLRGDIGFFNAQGSSLLPTTIFRGHNKGIQNIHVLHTDGKDYGDDSVSFVTSSFDGQFIAYNEKKGSFCGANNYVHDKQPLVASVATNDKIISIGMDGKIAFSPIGNSLKTTVATPYQTSVLERSVGLSLLLGGKYVAAAAEHKIAIYNVASNEQVAEAEVGFIVGCISTHLSGNTVVIGGADEFVHFWHFDEGTKKIVEVGKSKGRYTAPVTSVSVSSNGDRFAAARGNFIILGTLNPNTSEPGSELDETRLLHTSRITALDFSPDGARLLSAGLDCVLFVWEDHNDSEKFKKLISCHSPLGITAAKWLNNNTIVTVGTDALVRTWKI</sequence>
<reference evidence="5 6" key="1">
    <citation type="submission" date="2019-03" db="EMBL/GenBank/DDBJ databases">
        <title>Single cell metagenomics reveals metabolic interactions within the superorganism composed of flagellate Streblomastix strix and complex community of Bacteroidetes bacteria on its surface.</title>
        <authorList>
            <person name="Treitli S.C."/>
            <person name="Kolisko M."/>
            <person name="Husnik F."/>
            <person name="Keeling P."/>
            <person name="Hampl V."/>
        </authorList>
    </citation>
    <scope>NUCLEOTIDE SEQUENCE [LARGE SCALE GENOMIC DNA]</scope>
    <source>
        <strain evidence="5">ST1C</strain>
    </source>
</reference>
<feature type="repeat" description="WD" evidence="3">
    <location>
        <begin position="554"/>
        <end position="586"/>
    </location>
</feature>
<comment type="caution">
    <text evidence="5">The sequence shown here is derived from an EMBL/GenBank/DDBJ whole genome shotgun (WGS) entry which is preliminary data.</text>
</comment>
<feature type="compositionally biased region" description="Polar residues" evidence="4">
    <location>
        <begin position="1"/>
        <end position="15"/>
    </location>
</feature>
<feature type="repeat" description="WD" evidence="3">
    <location>
        <begin position="234"/>
        <end position="268"/>
    </location>
</feature>
<evidence type="ECO:0000256" key="2">
    <source>
        <dbReference type="ARBA" id="ARBA00022737"/>
    </source>
</evidence>
<dbReference type="PROSITE" id="PS00678">
    <property type="entry name" value="WD_REPEATS_1"/>
    <property type="match status" value="1"/>
</dbReference>
<dbReference type="InterPro" id="IPR001680">
    <property type="entry name" value="WD40_rpt"/>
</dbReference>
<dbReference type="EMBL" id="SNRW01001876">
    <property type="protein sequence ID" value="KAA6394691.1"/>
    <property type="molecule type" value="Genomic_DNA"/>
</dbReference>
<dbReference type="Gene3D" id="2.130.10.10">
    <property type="entry name" value="YVTN repeat-like/Quinoprotein amine dehydrogenase"/>
    <property type="match status" value="2"/>
</dbReference>
<dbReference type="Proteomes" id="UP000324800">
    <property type="component" value="Unassembled WGS sequence"/>
</dbReference>
<feature type="repeat" description="WD" evidence="3">
    <location>
        <begin position="54"/>
        <end position="86"/>
    </location>
</feature>
<dbReference type="GO" id="GO:0051015">
    <property type="term" value="F:actin filament binding"/>
    <property type="evidence" value="ECO:0007669"/>
    <property type="project" value="TreeGrafter"/>
</dbReference>
<evidence type="ECO:0000256" key="1">
    <source>
        <dbReference type="ARBA" id="ARBA00022574"/>
    </source>
</evidence>
<evidence type="ECO:0000256" key="4">
    <source>
        <dbReference type="SAM" id="MobiDB-lite"/>
    </source>
</evidence>
<evidence type="ECO:0000313" key="5">
    <source>
        <dbReference type="EMBL" id="KAA6394691.1"/>
    </source>
</evidence>
<gene>
    <name evidence="5" type="ORF">EZS28_009784</name>
</gene>
<dbReference type="FunFam" id="2.130.10.10:FF:000102">
    <property type="entry name" value="Actin-interacting protein 1"/>
    <property type="match status" value="1"/>
</dbReference>